<dbReference type="InterPro" id="IPR032675">
    <property type="entry name" value="LRR_dom_sf"/>
</dbReference>
<feature type="region of interest" description="Disordered" evidence="1">
    <location>
        <begin position="821"/>
        <end position="845"/>
    </location>
</feature>
<feature type="transmembrane region" description="Helical" evidence="2">
    <location>
        <begin position="406"/>
        <end position="428"/>
    </location>
</feature>
<feature type="transmembrane region" description="Helical" evidence="2">
    <location>
        <begin position="321"/>
        <end position="346"/>
    </location>
</feature>
<feature type="transmembrane region" description="Helical" evidence="2">
    <location>
        <begin position="353"/>
        <end position="373"/>
    </location>
</feature>
<evidence type="ECO:0000313" key="4">
    <source>
        <dbReference type="EMBL" id="KAG9065056.1"/>
    </source>
</evidence>
<keyword evidence="5" id="KW-1185">Reference proteome</keyword>
<feature type="transmembrane region" description="Helical" evidence="2">
    <location>
        <begin position="379"/>
        <end position="399"/>
    </location>
</feature>
<dbReference type="AlphaFoldDB" id="A0A9P7XSS0"/>
<name>A0A9P7XSS0_9FUNG</name>
<evidence type="ECO:0000259" key="3">
    <source>
        <dbReference type="Pfam" id="PF12051"/>
    </source>
</evidence>
<dbReference type="PANTHER" id="PTHR34814:SF2">
    <property type="entry name" value="DUF3533 DOMAIN-CONTAINING PROTEIN"/>
    <property type="match status" value="1"/>
</dbReference>
<evidence type="ECO:0000256" key="2">
    <source>
        <dbReference type="SAM" id="Phobius"/>
    </source>
</evidence>
<protein>
    <recommendedName>
        <fullName evidence="3">DUF3533 domain-containing protein</fullName>
    </recommendedName>
</protein>
<organism evidence="4 5">
    <name type="scientific">Linnemannia hyalina</name>
    <dbReference type="NCBI Taxonomy" id="64524"/>
    <lineage>
        <taxon>Eukaryota</taxon>
        <taxon>Fungi</taxon>
        <taxon>Fungi incertae sedis</taxon>
        <taxon>Mucoromycota</taxon>
        <taxon>Mortierellomycotina</taxon>
        <taxon>Mortierellomycetes</taxon>
        <taxon>Mortierellales</taxon>
        <taxon>Mortierellaceae</taxon>
        <taxon>Linnemannia</taxon>
    </lineage>
</organism>
<dbReference type="InterPro" id="IPR053001">
    <property type="entry name" value="MNNG_permease-like"/>
</dbReference>
<dbReference type="EMBL" id="JAHRHY010000012">
    <property type="protein sequence ID" value="KAG9065056.1"/>
    <property type="molecule type" value="Genomic_DNA"/>
</dbReference>
<keyword evidence="2" id="KW-1133">Transmembrane helix</keyword>
<feature type="transmembrane region" description="Helical" evidence="2">
    <location>
        <begin position="257"/>
        <end position="276"/>
    </location>
</feature>
<keyword evidence="2" id="KW-0472">Membrane</keyword>
<evidence type="ECO:0000313" key="5">
    <source>
        <dbReference type="Proteomes" id="UP000707451"/>
    </source>
</evidence>
<feature type="compositionally biased region" description="Acidic residues" evidence="1">
    <location>
        <begin position="683"/>
        <end position="695"/>
    </location>
</feature>
<dbReference type="Pfam" id="PF12051">
    <property type="entry name" value="DUF3533"/>
    <property type="match status" value="1"/>
</dbReference>
<dbReference type="Proteomes" id="UP000707451">
    <property type="component" value="Unassembled WGS sequence"/>
</dbReference>
<proteinExistence type="predicted"/>
<feature type="region of interest" description="Disordered" evidence="1">
    <location>
        <begin position="667"/>
        <end position="720"/>
    </location>
</feature>
<gene>
    <name evidence="4" type="ORF">KI688_002377</name>
</gene>
<feature type="compositionally biased region" description="Low complexity" evidence="1">
    <location>
        <begin position="701"/>
        <end position="716"/>
    </location>
</feature>
<evidence type="ECO:0000256" key="1">
    <source>
        <dbReference type="SAM" id="MobiDB-lite"/>
    </source>
</evidence>
<feature type="compositionally biased region" description="Polar residues" evidence="1">
    <location>
        <begin position="667"/>
        <end position="681"/>
    </location>
</feature>
<feature type="transmembrane region" description="Helical" evidence="2">
    <location>
        <begin position="57"/>
        <end position="75"/>
    </location>
</feature>
<feature type="compositionally biased region" description="Polar residues" evidence="1">
    <location>
        <begin position="548"/>
        <end position="557"/>
    </location>
</feature>
<dbReference type="SUPFAM" id="SSF52047">
    <property type="entry name" value="RNI-like"/>
    <property type="match status" value="1"/>
</dbReference>
<feature type="region of interest" description="Disordered" evidence="1">
    <location>
        <begin position="1"/>
        <end position="27"/>
    </location>
</feature>
<dbReference type="OrthoDB" id="2402609at2759"/>
<accession>A0A9P7XSS0</accession>
<keyword evidence="2" id="KW-0812">Transmembrane</keyword>
<dbReference type="GO" id="GO:0016020">
    <property type="term" value="C:membrane"/>
    <property type="evidence" value="ECO:0007669"/>
    <property type="project" value="TreeGrafter"/>
</dbReference>
<reference evidence="4" key="1">
    <citation type="submission" date="2021-06" db="EMBL/GenBank/DDBJ databases">
        <title>Genome Sequence of Mortierella hyaline Strain SCG-10, a Cold-Adapted, Nitrate-Reducing Fungus Isolated from Soil in Minnesota, USA.</title>
        <authorList>
            <person name="Aldossari N."/>
        </authorList>
    </citation>
    <scope>NUCLEOTIDE SEQUENCE</scope>
    <source>
        <strain evidence="4">SCG-10</strain>
    </source>
</reference>
<sequence>MEKVPYGGRGGRQFRKSGYPGREGEEPETDLFNFVDVILNMPDAPSLKFIAAKMAKVLFVMTITYFSLMALYFAAEFQSEDRLKNFDVLVVDLDKSMIANSFINFTQRDSAIPKQINWSIQSGYRDVQGVINDVENGNYWGAIVVMPNASTALNKAVAGPDPNYDPSKAFLFIYDSGRNPLVVKPYIVASMYTQFLQFTANFNPSWIYFVLTFAGSANTTLTPLANAPQVLGMPVAFHELDLHPPTATIITSATSVAYIWIFLVAGGSTYFVANIVQPVARNASVQKTMILLVGPLFVFLSSLSMAYTVLLYIFGVPFESAGHFFTLFLGMLLVQGAVASLVLFLIFMIPVVFIPPITVTFVVMNVIAVFNPVELMPPFYRWVYAMPFLNGVQISRYILMGSYNRLSYNLPILFAWILVPTTFLPFAIARQKRLLMDAIAADMRLRQPYHHTAAHYSDSDDHYYHDGQEHHQDEFGDVYDAEPGKHGRQSQGAKQPRSARSRHYDEETDLEFSDGTDDDRDKDDESESESASSSEGEEGDRNKEGFHSSRNTVQLMGSLNPRPLGNGPSPSAPPESQVFDTPHHTERQVVDQDRSVIEMPKLNRQPYASELVRPQTPDEHEHLVRELVIHDPVFFLERWPGPSCQHINRLEYRPYIAQRQWIAPNYASSGEQTSSDESYQGNYDDDDDDLDSTFDDDLKNDTNNSASNTNNPSSSPRKIGSTSVSIRGFLRLVRQQTSLSHLNEDWSLHSKEHTLRFARGFIRCQHQNLVSLHITKWKISVPEMNMLIRNCPRLEQLFLRSVEIVPVNSDFNTAAFPDLQDEEKEEEVGKEQVEEGQVDEEGQTITTTDSTSVLDFRQIKRIHIDQIVLHTNRLSFRGQGLESIGFEAYTFFTRYAIFNSPRPFTWSFPNTKSLTYIGKGRDIHDTEVGNAIQDILTSCSPDLIAPRPPRLSQQQQQQQQLQQQKQRRLSADEALLKSRQLKEVTISNCSIRRSLVSSIVGTFGEGLEVLDLVGCGGLSRLNLHQILVRCGNLRVFRGPESFLWTRDMVLSEQPWSSRHLKELVVLIGIGMTLDKDATDLAEMADTTSVKAVLAQEMTRRSIDVVLDQIAQLEDLEVLDLSGDLDYHLAEDCRKGIPLVLSAGLDKLRGLSKLRRVYISGWEDEMSAKEAEWMNMHWPRLEYIHSREGGASSAWREFLTTLNHPLQHGYFASKLF</sequence>
<feature type="transmembrane region" description="Helical" evidence="2">
    <location>
        <begin position="288"/>
        <end position="315"/>
    </location>
</feature>
<comment type="caution">
    <text evidence="4">The sequence shown here is derived from an EMBL/GenBank/DDBJ whole genome shotgun (WGS) entry which is preliminary data.</text>
</comment>
<feature type="domain" description="DUF3533" evidence="3">
    <location>
        <begin position="58"/>
        <end position="421"/>
    </location>
</feature>
<dbReference type="PANTHER" id="PTHR34814">
    <property type="entry name" value="NITROSOGUANIDINE RESISTANCE PROTEIN SNG1"/>
    <property type="match status" value="1"/>
</dbReference>
<dbReference type="InterPro" id="IPR022703">
    <property type="entry name" value="DUF3533"/>
</dbReference>
<dbReference type="Gene3D" id="3.80.10.10">
    <property type="entry name" value="Ribonuclease Inhibitor"/>
    <property type="match status" value="1"/>
</dbReference>
<feature type="region of interest" description="Disordered" evidence="1">
    <location>
        <begin position="477"/>
        <end position="579"/>
    </location>
</feature>
<feature type="compositionally biased region" description="Acidic residues" evidence="1">
    <location>
        <begin position="506"/>
        <end position="528"/>
    </location>
</feature>